<dbReference type="PANTHER" id="PTHR43877">
    <property type="entry name" value="AMINOALKYLPHOSPHONATE N-ACETYLTRANSFERASE-RELATED-RELATED"/>
    <property type="match status" value="1"/>
</dbReference>
<organism evidence="4 5">
    <name type="scientific">Bacillus gobiensis</name>
    <dbReference type="NCBI Taxonomy" id="1441095"/>
    <lineage>
        <taxon>Bacteria</taxon>
        <taxon>Bacillati</taxon>
        <taxon>Bacillota</taxon>
        <taxon>Bacilli</taxon>
        <taxon>Bacillales</taxon>
        <taxon>Bacillaceae</taxon>
        <taxon>Bacillus</taxon>
    </lineage>
</organism>
<evidence type="ECO:0000313" key="4">
    <source>
        <dbReference type="EMBL" id="ALC82832.1"/>
    </source>
</evidence>
<dbReference type="RefSeq" id="WP_053604644.1">
    <property type="nucleotide sequence ID" value="NZ_CP012600.1"/>
</dbReference>
<dbReference type="PROSITE" id="PS51186">
    <property type="entry name" value="GNAT"/>
    <property type="match status" value="1"/>
</dbReference>
<dbReference type="AlphaFoldDB" id="A0A0M3RAA2"/>
<protein>
    <recommendedName>
        <fullName evidence="3">N-acetyltransferase domain-containing protein</fullName>
    </recommendedName>
</protein>
<dbReference type="Proteomes" id="UP000067625">
    <property type="component" value="Chromosome"/>
</dbReference>
<keyword evidence="5" id="KW-1185">Reference proteome</keyword>
<dbReference type="InterPro" id="IPR000182">
    <property type="entry name" value="GNAT_dom"/>
</dbReference>
<evidence type="ECO:0000256" key="2">
    <source>
        <dbReference type="ARBA" id="ARBA00023315"/>
    </source>
</evidence>
<reference evidence="5" key="1">
    <citation type="submission" date="2015-08" db="EMBL/GenBank/DDBJ databases">
        <title>Genome sequencing project for genomic taxonomy and phylogenomics of Bacillus-like bacteria.</title>
        <authorList>
            <person name="Liu B."/>
            <person name="Wang J."/>
            <person name="Zhu Y."/>
            <person name="Liu G."/>
            <person name="Chen Q."/>
            <person name="Chen Z."/>
            <person name="Lan J."/>
            <person name="Che J."/>
            <person name="Ge C."/>
            <person name="Shi H."/>
            <person name="Pan Z."/>
            <person name="Liu X."/>
        </authorList>
    </citation>
    <scope>NUCLEOTIDE SEQUENCE [LARGE SCALE GENOMIC DNA]</scope>
    <source>
        <strain evidence="5">FJAT-4402</strain>
    </source>
</reference>
<dbReference type="PATRIC" id="fig|1441095.3.peg.3412"/>
<dbReference type="SUPFAM" id="SSF55729">
    <property type="entry name" value="Acyl-CoA N-acyltransferases (Nat)"/>
    <property type="match status" value="1"/>
</dbReference>
<dbReference type="Gene3D" id="3.40.630.30">
    <property type="match status" value="1"/>
</dbReference>
<dbReference type="InterPro" id="IPR050832">
    <property type="entry name" value="Bact_Acetyltransf"/>
</dbReference>
<dbReference type="OrthoDB" id="9796381at2"/>
<evidence type="ECO:0000313" key="5">
    <source>
        <dbReference type="Proteomes" id="UP000067625"/>
    </source>
</evidence>
<dbReference type="GO" id="GO:0016747">
    <property type="term" value="F:acyltransferase activity, transferring groups other than amino-acyl groups"/>
    <property type="evidence" value="ECO:0007669"/>
    <property type="project" value="InterPro"/>
</dbReference>
<accession>A0A0M3RAA2</accession>
<reference evidence="4 5" key="2">
    <citation type="journal article" date="2016" name="Int. J. Syst. Evol. Microbiol.">
        <title>Bacillus gobiensis sp. nov., isolated from a soil sample.</title>
        <authorList>
            <person name="Liu B."/>
            <person name="Liu G.H."/>
            <person name="Cetin S."/>
            <person name="Schumann P."/>
            <person name="Pan Z.Z."/>
            <person name="Chen Q.Q."/>
        </authorList>
    </citation>
    <scope>NUCLEOTIDE SEQUENCE [LARGE SCALE GENOMIC DNA]</scope>
    <source>
        <strain evidence="4 5">FJAT-4402</strain>
    </source>
</reference>
<dbReference type="CDD" id="cd04301">
    <property type="entry name" value="NAT_SF"/>
    <property type="match status" value="1"/>
</dbReference>
<keyword evidence="2" id="KW-0012">Acyltransferase</keyword>
<proteinExistence type="predicted"/>
<keyword evidence="1" id="KW-0808">Transferase</keyword>
<gene>
    <name evidence="4" type="ORF">AM592_15475</name>
</gene>
<sequence length="172" mass="19907">MKFRKAIKSEANKIIDMYDAAVRQMNNKGLYQWDHNYPTKEILLQDIDRQCLFVMEEDGQIYGAIVLDEFQDKEWDEVNWTLKSEPSLNVHRLVVHPDSQGKGVAKKIIASSEEFAIDNGYKQIRLDTYSENTGAMKLYLKLGFKEIGTVDFGREKLFVCYEKLLVKQESAG</sequence>
<dbReference type="STRING" id="1441095.AM592_15475"/>
<dbReference type="Pfam" id="PF00583">
    <property type="entry name" value="Acetyltransf_1"/>
    <property type="match status" value="1"/>
</dbReference>
<dbReference type="PANTHER" id="PTHR43877:SF2">
    <property type="entry name" value="AMINOALKYLPHOSPHONATE N-ACETYLTRANSFERASE-RELATED"/>
    <property type="match status" value="1"/>
</dbReference>
<name>A0A0M3RAA2_9BACI</name>
<evidence type="ECO:0000259" key="3">
    <source>
        <dbReference type="PROSITE" id="PS51186"/>
    </source>
</evidence>
<feature type="domain" description="N-acetyltransferase" evidence="3">
    <location>
        <begin position="1"/>
        <end position="166"/>
    </location>
</feature>
<dbReference type="InterPro" id="IPR016181">
    <property type="entry name" value="Acyl_CoA_acyltransferase"/>
</dbReference>
<evidence type="ECO:0000256" key="1">
    <source>
        <dbReference type="ARBA" id="ARBA00022679"/>
    </source>
</evidence>
<dbReference type="EMBL" id="CP012600">
    <property type="protein sequence ID" value="ALC82832.1"/>
    <property type="molecule type" value="Genomic_DNA"/>
</dbReference>